<gene>
    <name evidence="12" type="ORF">C5Q96_04140</name>
    <name evidence="13" type="ORF">HXM71_03745</name>
</gene>
<dbReference type="InterPro" id="IPR011527">
    <property type="entry name" value="ABC1_TM_dom"/>
</dbReference>
<feature type="domain" description="ABC transmembrane type-1" evidence="11">
    <location>
        <begin position="234"/>
        <end position="488"/>
    </location>
</feature>
<dbReference type="InterPro" id="IPR017871">
    <property type="entry name" value="ABC_transporter-like_CS"/>
</dbReference>
<evidence type="ECO:0000256" key="6">
    <source>
        <dbReference type="ARBA" id="ARBA00022840"/>
    </source>
</evidence>
<dbReference type="RefSeq" id="WP_106057150.1">
    <property type="nucleotide sequence ID" value="NZ_CP027228.1"/>
</dbReference>
<organism evidence="12 14">
    <name type="scientific">Mogibacterium diversum</name>
    <dbReference type="NCBI Taxonomy" id="114527"/>
    <lineage>
        <taxon>Bacteria</taxon>
        <taxon>Bacillati</taxon>
        <taxon>Bacillota</taxon>
        <taxon>Clostridia</taxon>
        <taxon>Peptostreptococcales</taxon>
        <taxon>Anaerovoracaceae</taxon>
        <taxon>Mogibacterium</taxon>
    </lineage>
</organism>
<dbReference type="SUPFAM" id="SSF90123">
    <property type="entry name" value="ABC transporter transmembrane region"/>
    <property type="match status" value="1"/>
</dbReference>
<evidence type="ECO:0000259" key="11">
    <source>
        <dbReference type="PROSITE" id="PS50929"/>
    </source>
</evidence>
<dbReference type="InterPro" id="IPR003439">
    <property type="entry name" value="ABC_transporter-like_ATP-bd"/>
</dbReference>
<keyword evidence="6 13" id="KW-0067">ATP-binding</keyword>
<reference evidence="12" key="1">
    <citation type="submission" date="2018-02" db="EMBL/GenBank/DDBJ databases">
        <authorList>
            <person name="Cohen D.B."/>
            <person name="Kent A.D."/>
        </authorList>
    </citation>
    <scope>NUCLEOTIDE SEQUENCE [LARGE SCALE GENOMIC DNA]</scope>
    <source>
        <strain evidence="12">CCUG 47132</strain>
    </source>
</reference>
<dbReference type="InterPro" id="IPR003593">
    <property type="entry name" value="AAA+_ATPase"/>
</dbReference>
<keyword evidence="5" id="KW-0547">Nucleotide-binding</keyword>
<dbReference type="PROSITE" id="PS00211">
    <property type="entry name" value="ABC_TRANSPORTER_1"/>
    <property type="match status" value="1"/>
</dbReference>
<dbReference type="Proteomes" id="UP000722050">
    <property type="component" value="Unassembled WGS sequence"/>
</dbReference>
<sequence>MIKLIRNLKPYKMAVLTLLVVLVVQAFGDISIPSYMQKIIDTGIQNKGVEHIMPSKIKGDEYREAQIFMNDGEKALWSSSYKKDGENYTLVVKDEKKLNKLDRTLLKPIVLSYQLGHMTVKQFKNTVKEQLSARPETKAMAMRIDDMSISEIANMMKVDIKSFKAKDQSGKVHTYVDMRPLIQSHIASGEMDESEINKSRSDMDKTISSVGDKTLRSMGIAYATSASQEAGVDIDGVQKTYLRHTAFKMMLVTFLMISAAILASYIASKVGAKIGMTLRREVFEKVMSFSSAEMDRFQTSSLITRATNDIQQVQMTTTIMLRMVLYAPILAIWGIIKVIETGAHMSYVIALGVATVVVIVLILMIIALPKFRIMQELVDALNSVSRSILTGIPVIRAFGRERSAEKRFDKASLDLMKTQLFTNRIMTFMPPMLMMLMNLLGVAIVWVASHRINAGNMQVGSMTAFLTYSMMIVMSFMILTVMSILIPRAGVAANRIDEVIMSESSVVDSFDAIVINECSGRLEFDNVSFRYEGSDEDALSGISFTANPGETTAIIGSTGSGKSTIVNLIPRFFDVTAGCIRLDGRDIRDISMKSLRDQIGLVPQKGILFSGTIDSNIRFGNEAATPEEVREAAEIAQALEFIEEKEDEFESSIAQGGSNVSGGQKQRLSIARAIAKKPKILVFDDSFSALDMKTDAKLRRVLAKHEKEATKIIVAQRVGTIIDAEQIIVLDEGEIVGKGRHRDLLRTCETYRQIAESQLSKSELEVE</sequence>
<dbReference type="InterPro" id="IPR036640">
    <property type="entry name" value="ABC1_TM_sf"/>
</dbReference>
<feature type="transmembrane region" description="Helical" evidence="9">
    <location>
        <begin position="246"/>
        <end position="267"/>
    </location>
</feature>
<evidence type="ECO:0000259" key="10">
    <source>
        <dbReference type="PROSITE" id="PS50893"/>
    </source>
</evidence>
<dbReference type="Gene3D" id="3.40.50.300">
    <property type="entry name" value="P-loop containing nucleotide triphosphate hydrolases"/>
    <property type="match status" value="1"/>
</dbReference>
<dbReference type="Gene3D" id="1.20.1560.10">
    <property type="entry name" value="ABC transporter type 1, transmembrane domain"/>
    <property type="match status" value="1"/>
</dbReference>
<keyword evidence="3" id="KW-1003">Cell membrane</keyword>
<dbReference type="AlphaFoldDB" id="A0A2S0L4C3"/>
<evidence type="ECO:0000256" key="9">
    <source>
        <dbReference type="SAM" id="Phobius"/>
    </source>
</evidence>
<dbReference type="PROSITE" id="PS50929">
    <property type="entry name" value="ABC_TM1F"/>
    <property type="match status" value="1"/>
</dbReference>
<comment type="subcellular location">
    <subcellularLocation>
        <location evidence="1">Cell membrane</location>
        <topology evidence="1">Multi-pass membrane protein</topology>
    </subcellularLocation>
</comment>
<dbReference type="GO" id="GO:0005886">
    <property type="term" value="C:plasma membrane"/>
    <property type="evidence" value="ECO:0007669"/>
    <property type="project" value="UniProtKB-SubCell"/>
</dbReference>
<dbReference type="GeneID" id="78391448"/>
<dbReference type="OrthoDB" id="9771903at2"/>
<dbReference type="KEGG" id="mdv:C5Q96_04140"/>
<evidence type="ECO:0000256" key="8">
    <source>
        <dbReference type="ARBA" id="ARBA00023136"/>
    </source>
</evidence>
<dbReference type="GO" id="GO:0005524">
    <property type="term" value="F:ATP binding"/>
    <property type="evidence" value="ECO:0007669"/>
    <property type="project" value="UniProtKB-KW"/>
</dbReference>
<keyword evidence="4 9" id="KW-0812">Transmembrane</keyword>
<dbReference type="GO" id="GO:0016887">
    <property type="term" value="F:ATP hydrolysis activity"/>
    <property type="evidence" value="ECO:0007669"/>
    <property type="project" value="InterPro"/>
</dbReference>
<dbReference type="GO" id="GO:0015421">
    <property type="term" value="F:ABC-type oligopeptide transporter activity"/>
    <property type="evidence" value="ECO:0007669"/>
    <property type="project" value="TreeGrafter"/>
</dbReference>
<dbReference type="EMBL" id="CP027228">
    <property type="protein sequence ID" value="AVM48074.1"/>
    <property type="molecule type" value="Genomic_DNA"/>
</dbReference>
<feature type="transmembrane region" description="Helical" evidence="9">
    <location>
        <begin position="468"/>
        <end position="486"/>
    </location>
</feature>
<dbReference type="InterPro" id="IPR039421">
    <property type="entry name" value="Type_1_exporter"/>
</dbReference>
<evidence type="ECO:0000256" key="7">
    <source>
        <dbReference type="ARBA" id="ARBA00022989"/>
    </source>
</evidence>
<dbReference type="PANTHER" id="PTHR43394">
    <property type="entry name" value="ATP-DEPENDENT PERMEASE MDL1, MITOCHONDRIAL"/>
    <property type="match status" value="1"/>
</dbReference>
<protein>
    <submittedName>
        <fullName evidence="12 13">ABC transporter</fullName>
    </submittedName>
</protein>
<dbReference type="CDD" id="cd18548">
    <property type="entry name" value="ABC_6TM_Tm287_like"/>
    <property type="match status" value="1"/>
</dbReference>
<feature type="transmembrane region" description="Helical" evidence="9">
    <location>
        <begin position="425"/>
        <end position="448"/>
    </location>
</feature>
<evidence type="ECO:0000313" key="14">
    <source>
        <dbReference type="Proteomes" id="UP000237883"/>
    </source>
</evidence>
<reference evidence="14" key="2">
    <citation type="submission" date="2018-02" db="EMBL/GenBank/DDBJ databases">
        <authorList>
            <person name="Holder M.E."/>
            <person name="Ajami N.J."/>
            <person name="Petrosino J.F."/>
        </authorList>
    </citation>
    <scope>NUCLEOTIDE SEQUENCE [LARGE SCALE GENOMIC DNA]</scope>
    <source>
        <strain evidence="14">CCUG 47132</strain>
    </source>
</reference>
<feature type="transmembrane region" description="Helical" evidence="9">
    <location>
        <begin position="345"/>
        <end position="368"/>
    </location>
</feature>
<reference evidence="13" key="3">
    <citation type="submission" date="2020-04" db="EMBL/GenBank/DDBJ databases">
        <title>Deep metagenomics examines the oral microbiome during advanced dental caries in children, revealing novel taxa and co-occurrences with host molecules.</title>
        <authorList>
            <person name="Baker J.L."/>
            <person name="Morton J.T."/>
            <person name="Dinis M."/>
            <person name="Alvarez R."/>
            <person name="Tran N.C."/>
            <person name="Knight R."/>
            <person name="Edlund A."/>
        </authorList>
    </citation>
    <scope>NUCLEOTIDE SEQUENCE</scope>
    <source>
        <strain evidence="13">JCVI_24_bin.8</strain>
    </source>
</reference>
<proteinExistence type="predicted"/>
<dbReference type="PROSITE" id="PS50893">
    <property type="entry name" value="ABC_TRANSPORTER_2"/>
    <property type="match status" value="1"/>
</dbReference>
<dbReference type="PANTHER" id="PTHR43394:SF1">
    <property type="entry name" value="ATP-BINDING CASSETTE SUB-FAMILY B MEMBER 10, MITOCHONDRIAL"/>
    <property type="match status" value="1"/>
</dbReference>
<keyword evidence="2" id="KW-0813">Transport</keyword>
<name>A0A2S0L4C3_9FIRM</name>
<dbReference type="Pfam" id="PF00005">
    <property type="entry name" value="ABC_tran"/>
    <property type="match status" value="1"/>
</dbReference>
<evidence type="ECO:0000256" key="1">
    <source>
        <dbReference type="ARBA" id="ARBA00004651"/>
    </source>
</evidence>
<evidence type="ECO:0000313" key="13">
    <source>
        <dbReference type="EMBL" id="MBF1352218.1"/>
    </source>
</evidence>
<dbReference type="InterPro" id="IPR027417">
    <property type="entry name" value="P-loop_NTPase"/>
</dbReference>
<dbReference type="SUPFAM" id="SSF52540">
    <property type="entry name" value="P-loop containing nucleoside triphosphate hydrolases"/>
    <property type="match status" value="1"/>
</dbReference>
<keyword evidence="8 9" id="KW-0472">Membrane</keyword>
<keyword evidence="7 9" id="KW-1133">Transmembrane helix</keyword>
<evidence type="ECO:0000256" key="5">
    <source>
        <dbReference type="ARBA" id="ARBA00022741"/>
    </source>
</evidence>
<keyword evidence="14" id="KW-1185">Reference proteome</keyword>
<dbReference type="Pfam" id="PF00664">
    <property type="entry name" value="ABC_membrane"/>
    <property type="match status" value="1"/>
</dbReference>
<feature type="transmembrane region" description="Helical" evidence="9">
    <location>
        <begin position="319"/>
        <end position="339"/>
    </location>
</feature>
<feature type="domain" description="ABC transporter" evidence="10">
    <location>
        <begin position="522"/>
        <end position="757"/>
    </location>
</feature>
<evidence type="ECO:0000313" key="12">
    <source>
        <dbReference type="EMBL" id="AVM48074.1"/>
    </source>
</evidence>
<evidence type="ECO:0000256" key="3">
    <source>
        <dbReference type="ARBA" id="ARBA00022475"/>
    </source>
</evidence>
<accession>A0A2S0L4C3</accession>
<dbReference type="Proteomes" id="UP000237883">
    <property type="component" value="Chromosome"/>
</dbReference>
<dbReference type="SMART" id="SM00382">
    <property type="entry name" value="AAA"/>
    <property type="match status" value="1"/>
</dbReference>
<evidence type="ECO:0000256" key="2">
    <source>
        <dbReference type="ARBA" id="ARBA00022448"/>
    </source>
</evidence>
<evidence type="ECO:0000256" key="4">
    <source>
        <dbReference type="ARBA" id="ARBA00022692"/>
    </source>
</evidence>
<dbReference type="FunFam" id="3.40.50.300:FF:000221">
    <property type="entry name" value="Multidrug ABC transporter ATP-binding protein"/>
    <property type="match status" value="1"/>
</dbReference>
<dbReference type="EMBL" id="JABZQH010000106">
    <property type="protein sequence ID" value="MBF1352218.1"/>
    <property type="molecule type" value="Genomic_DNA"/>
</dbReference>